<sequence length="546" mass="56230">MSIVYRSTAILVGGLLTACPSQPVPGDTDTETETDGATATDSGGETETTSSGGVPTTGDPTEGPGETTTTTGETTTTTGETTTTTGGESTTTEGVSATETSTSTGEETATSTGEETSTSTGEETSTSTGEDTSTSTGPDTSTSGGLPTCGDGVVQPGEQCDDGANADVDDGCLPSCELGMGAPLDPLVIPKPEQADDLRCMAPLPGWFLDASAMIVGRALADFGPEGQTASQLFEVSLPWGDDPALWDITEWAGEHGRVPLQAQGVQGHAVFAGLVDTEAQQPGSGGHLWLAGVGGDGTTEFSQDFEDLPIAVTDMQWSGGDIALVGNDAAGGAGAWVLRFDGAGALMWQHDAPVGVGWSIRYRGVAMDDGGTIYAVGERHADDASSDQLFLEALSPEGLPLWDVMLPSPTHAHALPSDVVVTGQTTLAVAMSQFDTDVLQDSVLGYAMFAAADGAQAWWQEWAPPDGWSVVAGPVDAEPFGGLFVGAGEHDGDQSRTRVLRVDKDGAVLWATKRPGGDVRDLLFFGPPERVYALTKDAILPFESW</sequence>
<evidence type="ECO:0000256" key="4">
    <source>
        <dbReference type="SAM" id="MobiDB-lite"/>
    </source>
</evidence>
<dbReference type="EMBL" id="CP114040">
    <property type="protein sequence ID" value="WAS96761.1"/>
    <property type="molecule type" value="Genomic_DNA"/>
</dbReference>
<name>A0ABY7HBV4_9BACT</name>
<dbReference type="Proteomes" id="UP001164459">
    <property type="component" value="Chromosome"/>
</dbReference>
<keyword evidence="1" id="KW-0732">Signal</keyword>
<organism evidence="5 6">
    <name type="scientific">Nannocystis punicea</name>
    <dbReference type="NCBI Taxonomy" id="2995304"/>
    <lineage>
        <taxon>Bacteria</taxon>
        <taxon>Pseudomonadati</taxon>
        <taxon>Myxococcota</taxon>
        <taxon>Polyangia</taxon>
        <taxon>Nannocystales</taxon>
        <taxon>Nannocystaceae</taxon>
        <taxon>Nannocystis</taxon>
    </lineage>
</organism>
<feature type="region of interest" description="Disordered" evidence="4">
    <location>
        <begin position="18"/>
        <end position="162"/>
    </location>
</feature>
<evidence type="ECO:0000256" key="1">
    <source>
        <dbReference type="ARBA" id="ARBA00022729"/>
    </source>
</evidence>
<dbReference type="RefSeq" id="WP_269039125.1">
    <property type="nucleotide sequence ID" value="NZ_CP114040.1"/>
</dbReference>
<dbReference type="PROSITE" id="PS51257">
    <property type="entry name" value="PROKAR_LIPOPROTEIN"/>
    <property type="match status" value="1"/>
</dbReference>
<reference evidence="5" key="1">
    <citation type="submission" date="2022-11" db="EMBL/GenBank/DDBJ databases">
        <title>Minimal conservation of predation-associated metabolite biosynthetic gene clusters underscores biosynthetic potential of Myxococcota including descriptions for ten novel species: Archangium lansinium sp. nov., Myxococcus landrumus sp. nov., Nannocystis bai.</title>
        <authorList>
            <person name="Ahearne A."/>
            <person name="Stevens C."/>
            <person name="Dowd S."/>
        </authorList>
    </citation>
    <scope>NUCLEOTIDE SEQUENCE</scope>
    <source>
        <strain evidence="5">Fl3</strain>
    </source>
</reference>
<evidence type="ECO:0000313" key="5">
    <source>
        <dbReference type="EMBL" id="WAS96761.1"/>
    </source>
</evidence>
<keyword evidence="3" id="KW-1015">Disulfide bond</keyword>
<dbReference type="NCBIfam" id="TIGR02232">
    <property type="entry name" value="myxo_disulf_rpt"/>
    <property type="match status" value="1"/>
</dbReference>
<accession>A0ABY7HBV4</accession>
<keyword evidence="6" id="KW-1185">Reference proteome</keyword>
<evidence type="ECO:0000256" key="3">
    <source>
        <dbReference type="ARBA" id="ARBA00023157"/>
    </source>
</evidence>
<keyword evidence="2" id="KW-0677">Repeat</keyword>
<proteinExistence type="predicted"/>
<dbReference type="InterPro" id="IPR011936">
    <property type="entry name" value="Myxo_disulph_rpt"/>
</dbReference>
<protein>
    <recommendedName>
        <fullName evidence="7">Myxococcus cysteine-rich repeat-containing protein</fullName>
    </recommendedName>
</protein>
<feature type="compositionally biased region" description="Low complexity" evidence="4">
    <location>
        <begin position="35"/>
        <end position="145"/>
    </location>
</feature>
<evidence type="ECO:0000256" key="2">
    <source>
        <dbReference type="ARBA" id="ARBA00022737"/>
    </source>
</evidence>
<evidence type="ECO:0008006" key="7">
    <source>
        <dbReference type="Google" id="ProtNLM"/>
    </source>
</evidence>
<evidence type="ECO:0000313" key="6">
    <source>
        <dbReference type="Proteomes" id="UP001164459"/>
    </source>
</evidence>
<gene>
    <name evidence="5" type="ORF">O0S08_11480</name>
</gene>